<feature type="domain" description="Rhodanese" evidence="2">
    <location>
        <begin position="38"/>
        <end position="129"/>
    </location>
</feature>
<evidence type="ECO:0000313" key="3">
    <source>
        <dbReference type="EMBL" id="XBH06441.1"/>
    </source>
</evidence>
<dbReference type="EMBL" id="CP155447">
    <property type="protein sequence ID" value="XBH06441.1"/>
    <property type="molecule type" value="Genomic_DNA"/>
</dbReference>
<dbReference type="PROSITE" id="PS50206">
    <property type="entry name" value="RHODANESE_3"/>
    <property type="match status" value="1"/>
</dbReference>
<evidence type="ECO:0000259" key="2">
    <source>
        <dbReference type="PROSITE" id="PS50206"/>
    </source>
</evidence>
<evidence type="ECO:0000256" key="1">
    <source>
        <dbReference type="SAM" id="SignalP"/>
    </source>
</evidence>
<dbReference type="SMART" id="SM00450">
    <property type="entry name" value="RHOD"/>
    <property type="match status" value="1"/>
</dbReference>
<organism evidence="3">
    <name type="scientific">Singulisphaera sp. Ch08</name>
    <dbReference type="NCBI Taxonomy" id="3120278"/>
    <lineage>
        <taxon>Bacteria</taxon>
        <taxon>Pseudomonadati</taxon>
        <taxon>Planctomycetota</taxon>
        <taxon>Planctomycetia</taxon>
        <taxon>Isosphaerales</taxon>
        <taxon>Isosphaeraceae</taxon>
        <taxon>Singulisphaera</taxon>
    </lineage>
</organism>
<protein>
    <submittedName>
        <fullName evidence="3">Rhodanese-like domain-containing protein</fullName>
    </submittedName>
</protein>
<proteinExistence type="predicted"/>
<keyword evidence="1" id="KW-0732">Signal</keyword>
<feature type="chain" id="PRO_5043447908" evidence="1">
    <location>
        <begin position="21"/>
        <end position="131"/>
    </location>
</feature>
<dbReference type="AlphaFoldDB" id="A0AAU7CMH9"/>
<accession>A0AAU7CMH9</accession>
<dbReference type="InterPro" id="IPR001763">
    <property type="entry name" value="Rhodanese-like_dom"/>
</dbReference>
<reference evidence="3" key="1">
    <citation type="submission" date="2024-05" db="EMBL/GenBank/DDBJ databases">
        <title>Planctomycetes of the genus Singulisphaera possess chitinolytic capabilities.</title>
        <authorList>
            <person name="Ivanova A."/>
        </authorList>
    </citation>
    <scope>NUCLEOTIDE SEQUENCE</scope>
    <source>
        <strain evidence="3">Ch08T</strain>
    </source>
</reference>
<dbReference type="CDD" id="cd00158">
    <property type="entry name" value="RHOD"/>
    <property type="match status" value="1"/>
</dbReference>
<dbReference type="RefSeq" id="WP_406699291.1">
    <property type="nucleotide sequence ID" value="NZ_CP155447.1"/>
</dbReference>
<feature type="signal peptide" evidence="1">
    <location>
        <begin position="1"/>
        <end position="20"/>
    </location>
</feature>
<sequence length="131" mass="13955">MRHAFALAVALVIGAGTVQAADPTYPDITHDELVKAVESKKVTLLDANGSDSYKAGHIPTAIDFEKTEKDLASKLPADKSTLIVAYCANERCTAYRSAARAAKELGYTNIKHYSKGILGWKSAGATVETAK</sequence>
<dbReference type="SUPFAM" id="SSF52821">
    <property type="entry name" value="Rhodanese/Cell cycle control phosphatase"/>
    <property type="match status" value="1"/>
</dbReference>
<dbReference type="Pfam" id="PF00581">
    <property type="entry name" value="Rhodanese"/>
    <property type="match status" value="1"/>
</dbReference>
<name>A0AAU7CMH9_9BACT</name>
<dbReference type="InterPro" id="IPR036873">
    <property type="entry name" value="Rhodanese-like_dom_sf"/>
</dbReference>
<gene>
    <name evidence="3" type="ORF">V5E97_10500</name>
</gene>
<dbReference type="Gene3D" id="3.40.250.10">
    <property type="entry name" value="Rhodanese-like domain"/>
    <property type="match status" value="1"/>
</dbReference>